<protein>
    <submittedName>
        <fullName evidence="1">Uncharacterized protein</fullName>
    </submittedName>
</protein>
<feature type="non-terminal residue" evidence="1">
    <location>
        <position position="1"/>
    </location>
</feature>
<accession>A0A4Y2J2K1</accession>
<name>A0A4Y2J2K1_ARAVE</name>
<comment type="caution">
    <text evidence="1">The sequence shown here is derived from an EMBL/GenBank/DDBJ whole genome shotgun (WGS) entry which is preliminary data.</text>
</comment>
<dbReference type="EMBL" id="BGPR01188427">
    <property type="protein sequence ID" value="GBM84144.1"/>
    <property type="molecule type" value="Genomic_DNA"/>
</dbReference>
<proteinExistence type="predicted"/>
<dbReference type="AlphaFoldDB" id="A0A4Y2J2K1"/>
<gene>
    <name evidence="1" type="ORF">AVEN_2264_1</name>
</gene>
<evidence type="ECO:0000313" key="1">
    <source>
        <dbReference type="EMBL" id="GBM84144.1"/>
    </source>
</evidence>
<keyword evidence="2" id="KW-1185">Reference proteome</keyword>
<evidence type="ECO:0000313" key="2">
    <source>
        <dbReference type="Proteomes" id="UP000499080"/>
    </source>
</evidence>
<sequence>GYSGKGSASGLEASRFYGRTSVYVGLICVESELSSEGQTHPLAGCDTKIWSWMCLGVIWPQFRIAMPIPKYPY</sequence>
<reference evidence="1 2" key="1">
    <citation type="journal article" date="2019" name="Sci. Rep.">
        <title>Orb-weaving spider Araneus ventricosus genome elucidates the spidroin gene catalogue.</title>
        <authorList>
            <person name="Kono N."/>
            <person name="Nakamura H."/>
            <person name="Ohtoshi R."/>
            <person name="Moran D.A.P."/>
            <person name="Shinohara A."/>
            <person name="Yoshida Y."/>
            <person name="Fujiwara M."/>
            <person name="Mori M."/>
            <person name="Tomita M."/>
            <person name="Arakawa K."/>
        </authorList>
    </citation>
    <scope>NUCLEOTIDE SEQUENCE [LARGE SCALE GENOMIC DNA]</scope>
</reference>
<dbReference type="Proteomes" id="UP000499080">
    <property type="component" value="Unassembled WGS sequence"/>
</dbReference>
<organism evidence="1 2">
    <name type="scientific">Araneus ventricosus</name>
    <name type="common">Orbweaver spider</name>
    <name type="synonym">Epeira ventricosa</name>
    <dbReference type="NCBI Taxonomy" id="182803"/>
    <lineage>
        <taxon>Eukaryota</taxon>
        <taxon>Metazoa</taxon>
        <taxon>Ecdysozoa</taxon>
        <taxon>Arthropoda</taxon>
        <taxon>Chelicerata</taxon>
        <taxon>Arachnida</taxon>
        <taxon>Araneae</taxon>
        <taxon>Araneomorphae</taxon>
        <taxon>Entelegynae</taxon>
        <taxon>Araneoidea</taxon>
        <taxon>Araneidae</taxon>
        <taxon>Araneus</taxon>
    </lineage>
</organism>